<keyword evidence="3" id="KW-1185">Reference proteome</keyword>
<dbReference type="PANTHER" id="PTHR11743:SF69">
    <property type="entry name" value="PORIN DOMAIN, EUKARYOTIC PORIN_TOM40-RELATED"/>
    <property type="match status" value="1"/>
</dbReference>
<name>A0A9R1VEB9_LACSA</name>
<dbReference type="Gene3D" id="2.40.160.10">
    <property type="entry name" value="Porin"/>
    <property type="match status" value="1"/>
</dbReference>
<dbReference type="InterPro" id="IPR001925">
    <property type="entry name" value="Porin_Euk"/>
</dbReference>
<reference evidence="2 3" key="1">
    <citation type="journal article" date="2017" name="Nat. Commun.">
        <title>Genome assembly with in vitro proximity ligation data and whole-genome triplication in lettuce.</title>
        <authorList>
            <person name="Reyes-Chin-Wo S."/>
            <person name="Wang Z."/>
            <person name="Yang X."/>
            <person name="Kozik A."/>
            <person name="Arikit S."/>
            <person name="Song C."/>
            <person name="Xia L."/>
            <person name="Froenicke L."/>
            <person name="Lavelle D.O."/>
            <person name="Truco M.J."/>
            <person name="Xia R."/>
            <person name="Zhu S."/>
            <person name="Xu C."/>
            <person name="Xu H."/>
            <person name="Xu X."/>
            <person name="Cox K."/>
            <person name="Korf I."/>
            <person name="Meyers B.C."/>
            <person name="Michelmore R.W."/>
        </authorList>
    </citation>
    <scope>NUCLEOTIDE SEQUENCE [LARGE SCALE GENOMIC DNA]</scope>
    <source>
        <strain evidence="3">cv. Salinas</strain>
        <tissue evidence="2">Seedlings</tissue>
    </source>
</reference>
<dbReference type="EMBL" id="NBSK02000005">
    <property type="protein sequence ID" value="KAJ0203205.1"/>
    <property type="molecule type" value="Genomic_DNA"/>
</dbReference>
<dbReference type="Pfam" id="PF01459">
    <property type="entry name" value="Porin_3"/>
    <property type="match status" value="1"/>
</dbReference>
<comment type="similarity">
    <text evidence="1">Belongs to the eukaryotic mitochondrial porin (TC 1.B.8.1) family.</text>
</comment>
<dbReference type="AlphaFoldDB" id="A0A9R1VEB9"/>
<dbReference type="Proteomes" id="UP000235145">
    <property type="component" value="Unassembled WGS sequence"/>
</dbReference>
<evidence type="ECO:0000256" key="1">
    <source>
        <dbReference type="ARBA" id="ARBA00009624"/>
    </source>
</evidence>
<proteinExistence type="inferred from homology"/>
<organism evidence="2 3">
    <name type="scientific">Lactuca sativa</name>
    <name type="common">Garden lettuce</name>
    <dbReference type="NCBI Taxonomy" id="4236"/>
    <lineage>
        <taxon>Eukaryota</taxon>
        <taxon>Viridiplantae</taxon>
        <taxon>Streptophyta</taxon>
        <taxon>Embryophyta</taxon>
        <taxon>Tracheophyta</taxon>
        <taxon>Spermatophyta</taxon>
        <taxon>Magnoliopsida</taxon>
        <taxon>eudicotyledons</taxon>
        <taxon>Gunneridae</taxon>
        <taxon>Pentapetalae</taxon>
        <taxon>asterids</taxon>
        <taxon>campanulids</taxon>
        <taxon>Asterales</taxon>
        <taxon>Asteraceae</taxon>
        <taxon>Cichorioideae</taxon>
        <taxon>Cichorieae</taxon>
        <taxon>Lactucinae</taxon>
        <taxon>Lactuca</taxon>
    </lineage>
</organism>
<evidence type="ECO:0000313" key="2">
    <source>
        <dbReference type="EMBL" id="KAJ0203205.1"/>
    </source>
</evidence>
<dbReference type="InterPro" id="IPR023614">
    <property type="entry name" value="Porin_dom_sf"/>
</dbReference>
<protein>
    <submittedName>
        <fullName evidence="2">Uncharacterized protein</fullName>
    </submittedName>
</protein>
<dbReference type="PANTHER" id="PTHR11743">
    <property type="entry name" value="VOLTAGE-DEPENDENT ANION-SELECTIVE CHANNEL"/>
    <property type="match status" value="1"/>
</dbReference>
<dbReference type="InterPro" id="IPR027246">
    <property type="entry name" value="Porin_Euk/Tom40"/>
</dbReference>
<accession>A0A9R1VEB9</accession>
<evidence type="ECO:0000313" key="3">
    <source>
        <dbReference type="Proteomes" id="UP000235145"/>
    </source>
</evidence>
<dbReference type="GO" id="GO:0005741">
    <property type="term" value="C:mitochondrial outer membrane"/>
    <property type="evidence" value="ECO:0007669"/>
    <property type="project" value="InterPro"/>
</dbReference>
<comment type="caution">
    <text evidence="2">The sequence shown here is derived from an EMBL/GenBank/DDBJ whole genome shotgun (WGS) entry which is preliminary data.</text>
</comment>
<sequence length="168" mass="18854">MEFVPLTKTIASFKIPNFTSGKYFHYHAPLTSAVALTQAPNIDLSATTSTPTFSIGVEPCYEISYCKLTKYTVDITVNKPYSSASLGDKGNTIRESYIHHFDASKKNVVVWEITITFLTNENVTSRLPVTRRVGCLTRRVSWIEHVGLKTDSMSQRADSPCRHCEMKP</sequence>
<gene>
    <name evidence="2" type="ORF">LSAT_V11C500282550</name>
</gene>
<dbReference type="GO" id="GO:0008308">
    <property type="term" value="F:voltage-gated monoatomic anion channel activity"/>
    <property type="evidence" value="ECO:0007669"/>
    <property type="project" value="InterPro"/>
</dbReference>